<keyword evidence="1" id="KW-0812">Transmembrane</keyword>
<evidence type="ECO:0000313" key="3">
    <source>
        <dbReference type="Proteomes" id="UP000240493"/>
    </source>
</evidence>
<evidence type="ECO:0000313" key="2">
    <source>
        <dbReference type="EMBL" id="PTB40587.1"/>
    </source>
</evidence>
<dbReference type="EMBL" id="KZ679262">
    <property type="protein sequence ID" value="PTB40587.1"/>
    <property type="molecule type" value="Genomic_DNA"/>
</dbReference>
<organism evidence="2 3">
    <name type="scientific">Trichoderma asperellum (strain ATCC 204424 / CBS 433.97 / NBRC 101777)</name>
    <dbReference type="NCBI Taxonomy" id="1042311"/>
    <lineage>
        <taxon>Eukaryota</taxon>
        <taxon>Fungi</taxon>
        <taxon>Dikarya</taxon>
        <taxon>Ascomycota</taxon>
        <taxon>Pezizomycotina</taxon>
        <taxon>Sordariomycetes</taxon>
        <taxon>Hypocreomycetidae</taxon>
        <taxon>Hypocreales</taxon>
        <taxon>Hypocreaceae</taxon>
        <taxon>Trichoderma</taxon>
    </lineage>
</organism>
<protein>
    <submittedName>
        <fullName evidence="2">Uncharacterized protein</fullName>
    </submittedName>
</protein>
<gene>
    <name evidence="2" type="ORF">M441DRAFT_408626</name>
</gene>
<feature type="transmembrane region" description="Helical" evidence="1">
    <location>
        <begin position="109"/>
        <end position="129"/>
    </location>
</feature>
<keyword evidence="1" id="KW-0472">Membrane</keyword>
<keyword evidence="3" id="KW-1185">Reference proteome</keyword>
<dbReference type="Proteomes" id="UP000240493">
    <property type="component" value="Unassembled WGS sequence"/>
</dbReference>
<name>A0A2T3Z6Z5_TRIA4</name>
<reference evidence="2 3" key="1">
    <citation type="submission" date="2016-07" db="EMBL/GenBank/DDBJ databases">
        <title>Multiple horizontal gene transfer events from other fungi enriched the ability of initially mycotrophic Trichoderma (Ascomycota) to feed on dead plant biomass.</title>
        <authorList>
            <consortium name="DOE Joint Genome Institute"/>
            <person name="Aerts A."/>
            <person name="Atanasova L."/>
            <person name="Chenthamara K."/>
            <person name="Zhang J."/>
            <person name="Grujic M."/>
            <person name="Henrissat B."/>
            <person name="Kuo A."/>
            <person name="Salamov A."/>
            <person name="Lipzen A."/>
            <person name="Labutti K."/>
            <person name="Barry K."/>
            <person name="Miao Y."/>
            <person name="Rahimi M.J."/>
            <person name="Shen Q."/>
            <person name="Grigoriev I.V."/>
            <person name="Kubicek C.P."/>
            <person name="Druzhinina I.S."/>
        </authorList>
    </citation>
    <scope>NUCLEOTIDE SEQUENCE [LARGE SCALE GENOMIC DNA]</scope>
    <source>
        <strain evidence="2 3">CBS 433.97</strain>
    </source>
</reference>
<sequence>MALSRRVLVRSRRSINLAGCMARCDSLADEIMFDSSRKIEGVYFISLLIPFCPSVGNSYGSSARYDLEVMRDGPFSYLRQGIVSAKEVFFACFRFETIRGRTGWIYPRVVRLLAVSWLFLPFILFYHSLFYVAPHSLACTAALHCIVISASLASSYTTSLFLIPSDFNPLSHIISCTRIFITRSCTAPPTHSLPRIAATVLPPA</sequence>
<dbReference type="AlphaFoldDB" id="A0A2T3Z6Z5"/>
<accession>A0A2T3Z6Z5</accession>
<evidence type="ECO:0000256" key="1">
    <source>
        <dbReference type="SAM" id="Phobius"/>
    </source>
</evidence>
<keyword evidence="1" id="KW-1133">Transmembrane helix</keyword>
<feature type="transmembrane region" description="Helical" evidence="1">
    <location>
        <begin position="141"/>
        <end position="163"/>
    </location>
</feature>
<proteinExistence type="predicted"/>